<dbReference type="PANTHER" id="PTHR36566:SF1">
    <property type="entry name" value="PYRIDINIUM-3,5-BISTHIOCARBOXYLIC ACID MONONUCLEOTIDE NICKEL INSERTION PROTEIN"/>
    <property type="match status" value="1"/>
</dbReference>
<dbReference type="InterPro" id="IPR002822">
    <property type="entry name" value="Ni_insertion"/>
</dbReference>
<dbReference type="EC" id="4.99.1.12" evidence="2"/>
<evidence type="ECO:0000313" key="3">
    <source>
        <dbReference type="Proteomes" id="UP000216052"/>
    </source>
</evidence>
<evidence type="ECO:0000313" key="2">
    <source>
        <dbReference type="EMBL" id="XFO73885.1"/>
    </source>
</evidence>
<dbReference type="EMBL" id="CP155571">
    <property type="protein sequence ID" value="XFO73885.1"/>
    <property type="molecule type" value="Genomic_DNA"/>
</dbReference>
<organism evidence="2 3">
    <name type="scientific">Sporomusa acidovorans (strain ATCC 49682 / DSM 3132 / Mol)</name>
    <dbReference type="NCBI Taxonomy" id="1123286"/>
    <lineage>
        <taxon>Bacteria</taxon>
        <taxon>Bacillati</taxon>
        <taxon>Bacillota</taxon>
        <taxon>Negativicutes</taxon>
        <taxon>Selenomonadales</taxon>
        <taxon>Sporomusaceae</taxon>
        <taxon>Sporomusa</taxon>
    </lineage>
</organism>
<dbReference type="GO" id="GO:0016829">
    <property type="term" value="F:lyase activity"/>
    <property type="evidence" value="ECO:0007669"/>
    <property type="project" value="UniProtKB-KW"/>
</dbReference>
<protein>
    <submittedName>
        <fullName evidence="2">Pyridinium-3,5-bisthiocarboxylic acid mononucleotide nickel insertion protein</fullName>
        <ecNumber evidence="2">4.99.1.12</ecNumber>
    </submittedName>
</protein>
<gene>
    <name evidence="2" type="primary">larC_6</name>
    <name evidence="2" type="ORF">SPACI_039930</name>
</gene>
<keyword evidence="3" id="KW-1185">Reference proteome</keyword>
<keyword evidence="1" id="KW-0533">Nickel</keyword>
<reference evidence="2" key="1">
    <citation type="submission" date="2024-05" db="EMBL/GenBank/DDBJ databases">
        <title>Isolation and characterization of Sporomusa carbonis sp. nov., a carboxydotrophic hydrogenogen in the genus of Sporomusa isolated from a charcoal burning pile.</title>
        <authorList>
            <person name="Boeer T."/>
            <person name="Rosenbaum F."/>
            <person name="Eysell L."/>
            <person name="Mueller V."/>
            <person name="Daniel R."/>
            <person name="Poehlein A."/>
        </authorList>
    </citation>
    <scope>NUCLEOTIDE SEQUENCE [LARGE SCALE GENOMIC DNA]</scope>
    <source>
        <strain evidence="2">DSM 3132</strain>
    </source>
</reference>
<dbReference type="RefSeq" id="WP_093794094.1">
    <property type="nucleotide sequence ID" value="NZ_CP155571.1"/>
</dbReference>
<accession>A0ABZ3J739</accession>
<dbReference type="Pfam" id="PF01969">
    <property type="entry name" value="Ni_insertion"/>
    <property type="match status" value="1"/>
</dbReference>
<dbReference type="PANTHER" id="PTHR36566">
    <property type="entry name" value="NICKEL INSERTION PROTEIN-RELATED"/>
    <property type="match status" value="1"/>
</dbReference>
<dbReference type="Proteomes" id="UP000216052">
    <property type="component" value="Chromosome"/>
</dbReference>
<proteinExistence type="predicted"/>
<sequence>MLLMTHIDNINTDHVPYLIDQLMKKGAGNVHVINAMTKKGRQEYILLIDTPEANEYIISSYLAVELGTLGIRRINADHISFRSSIETMKASLTDEKGTVIWEDNIDIKLTKDGSGIPLAARVEYECLKAAAESIEKAGSGITFHELRERVESNALKCFKKTGFEIKVEPLPKSDKQEY</sequence>
<keyword evidence="2" id="KW-0456">Lyase</keyword>
<name>A0ABZ3J739_SPOA4</name>
<dbReference type="Gene3D" id="3.30.70.1380">
    <property type="entry name" value="Transcriptional regulatory protein pf0864 domain like"/>
    <property type="match status" value="1"/>
</dbReference>
<evidence type="ECO:0000256" key="1">
    <source>
        <dbReference type="ARBA" id="ARBA00022596"/>
    </source>
</evidence>